<dbReference type="Gene3D" id="3.30.1050.10">
    <property type="entry name" value="SCP2 sterol-binding domain"/>
    <property type="match status" value="1"/>
</dbReference>
<dbReference type="Pfam" id="PF13530">
    <property type="entry name" value="SCP2_2"/>
    <property type="match status" value="1"/>
</dbReference>
<feature type="binding site" evidence="4">
    <location>
        <begin position="96"/>
        <end position="98"/>
    </location>
    <ligand>
        <name>acetyl-CoA</name>
        <dbReference type="ChEBI" id="CHEBI:57288"/>
    </ligand>
</feature>
<dbReference type="Pfam" id="PF13527">
    <property type="entry name" value="Acetyltransf_9"/>
    <property type="match status" value="1"/>
</dbReference>
<gene>
    <name evidence="6" type="ORF">CSO01_11250</name>
</gene>
<comment type="subunit">
    <text evidence="4">Homohexamer; trimer of dimers.</text>
</comment>
<dbReference type="InterPro" id="IPR022902">
    <property type="entry name" value="NAcTrfase_Eis"/>
</dbReference>
<keyword evidence="3 4" id="KW-0012">Acyltransferase</keyword>
<dbReference type="InterPro" id="IPR041380">
    <property type="entry name" value="Acetyltransf_17"/>
</dbReference>
<feature type="domain" description="N-acetyltransferase" evidence="5">
    <location>
        <begin position="14"/>
        <end position="162"/>
    </location>
</feature>
<dbReference type="Pfam" id="PF17668">
    <property type="entry name" value="Acetyltransf_17"/>
    <property type="match status" value="1"/>
</dbReference>
<evidence type="ECO:0000256" key="2">
    <source>
        <dbReference type="ARBA" id="ARBA00022679"/>
    </source>
</evidence>
<dbReference type="RefSeq" id="WP_146952164.1">
    <property type="nucleotide sequence ID" value="NZ_BAABBJ010000009.1"/>
</dbReference>
<comment type="similarity">
    <text evidence="1 4">Belongs to the acetyltransferase Eis family.</text>
</comment>
<evidence type="ECO:0000259" key="5">
    <source>
        <dbReference type="PROSITE" id="PS51186"/>
    </source>
</evidence>
<feature type="binding site" evidence="4">
    <location>
        <begin position="104"/>
        <end position="109"/>
    </location>
    <ligand>
        <name>acetyl-CoA</name>
        <dbReference type="ChEBI" id="CHEBI:57288"/>
    </ligand>
</feature>
<dbReference type="InterPro" id="IPR000182">
    <property type="entry name" value="GNAT_dom"/>
</dbReference>
<dbReference type="OrthoDB" id="8399956at2"/>
<dbReference type="PANTHER" id="PTHR37817">
    <property type="entry name" value="N-ACETYLTRANSFERASE EIS"/>
    <property type="match status" value="1"/>
</dbReference>
<dbReference type="GO" id="GO:0034069">
    <property type="term" value="F:aminoglycoside N-acetyltransferase activity"/>
    <property type="evidence" value="ECO:0007669"/>
    <property type="project" value="TreeGrafter"/>
</dbReference>
<keyword evidence="7" id="KW-1185">Reference proteome</keyword>
<feature type="active site" description="Proton donor" evidence="4">
    <location>
        <position position="137"/>
    </location>
</feature>
<evidence type="ECO:0000256" key="4">
    <source>
        <dbReference type="HAMAP-Rule" id="MF_01812"/>
    </source>
</evidence>
<accession>A0A512PB24</accession>
<dbReference type="SUPFAM" id="SSF55729">
    <property type="entry name" value="Acyl-CoA N-acyltransferases (Nat)"/>
    <property type="match status" value="1"/>
</dbReference>
<comment type="caution">
    <text evidence="4">Lacks conserved residue(s) required for the propagation of feature annotation.</text>
</comment>
<sequence>MTSPSFPRALPTGLRFVPLTADDKPAVLDLDTWAFPGTVPVAELEAMPFPLTWDRSWGVRGEDVEDGPLLGIHGSYPFGAFPVPGATVPVSGLTWVGVHPQARRRGILSAMIDRHLSDCVERGEPVSALFAAEPAIYGRFGYGSAADDIKVTLARGAALRDVPGSAEHTARIEHATQDAHGALVDTVHRAAGSAAGGGLGRPGWATRQTPELQASFWSDPPQWRNGGESLRILVVERDGQPRGYALFRRKSVWEDAGPRGTVHVREAVALDAAAAHALLSRLLDLDLMASVHVGMLPTDDALLGLLVDTRAGERRVSDNVWVRVVDVPAALAARRYAADVDVTLAVRDERLASNTGTWRVRARAFEADVHVERTQAPADLALDVRELGSAYLGGRALTGLAQAGLVDVREAAALGRASAAFGWPVAPVCSWVF</sequence>
<proteinExistence type="inferred from homology"/>
<dbReference type="InterPro" id="IPR016181">
    <property type="entry name" value="Acyl_CoA_acyltransferase"/>
</dbReference>
<dbReference type="InterPro" id="IPR036527">
    <property type="entry name" value="SCP2_sterol-bd_dom_sf"/>
</dbReference>
<name>A0A512PB24_9CELL</name>
<protein>
    <submittedName>
        <fullName evidence="6">UPF0256 protein</fullName>
    </submittedName>
</protein>
<dbReference type="EMBL" id="BKAL01000003">
    <property type="protein sequence ID" value="GEP68410.1"/>
    <property type="molecule type" value="Genomic_DNA"/>
</dbReference>
<comment type="caution">
    <text evidence="6">The sequence shown here is derived from an EMBL/GenBank/DDBJ whole genome shotgun (WGS) entry which is preliminary data.</text>
</comment>
<organism evidence="6 7">
    <name type="scientific">Cellulomonas soli</name>
    <dbReference type="NCBI Taxonomy" id="931535"/>
    <lineage>
        <taxon>Bacteria</taxon>
        <taxon>Bacillati</taxon>
        <taxon>Actinomycetota</taxon>
        <taxon>Actinomycetes</taxon>
        <taxon>Micrococcales</taxon>
        <taxon>Cellulomonadaceae</taxon>
        <taxon>Cellulomonas</taxon>
    </lineage>
</organism>
<dbReference type="Gene3D" id="3.40.630.30">
    <property type="match status" value="2"/>
</dbReference>
<dbReference type="NCBIfam" id="NF002367">
    <property type="entry name" value="PRK01346.1-4"/>
    <property type="match status" value="1"/>
</dbReference>
<dbReference type="GO" id="GO:0030649">
    <property type="term" value="P:aminoglycoside antibiotic catabolic process"/>
    <property type="evidence" value="ECO:0007669"/>
    <property type="project" value="TreeGrafter"/>
</dbReference>
<dbReference type="InterPro" id="IPR025559">
    <property type="entry name" value="Eis_dom"/>
</dbReference>
<evidence type="ECO:0000313" key="6">
    <source>
        <dbReference type="EMBL" id="GEP68410.1"/>
    </source>
</evidence>
<keyword evidence="2 4" id="KW-0808">Transferase</keyword>
<evidence type="ECO:0000256" key="1">
    <source>
        <dbReference type="ARBA" id="ARBA00009213"/>
    </source>
</evidence>
<dbReference type="InterPro" id="IPR051554">
    <property type="entry name" value="Acetyltransferase_Eis"/>
</dbReference>
<reference evidence="6 7" key="1">
    <citation type="submission" date="2019-07" db="EMBL/GenBank/DDBJ databases">
        <title>Whole genome shotgun sequence of Cellulomonas soli NBRC 109434.</title>
        <authorList>
            <person name="Hosoyama A."/>
            <person name="Uohara A."/>
            <person name="Ohji S."/>
            <person name="Ichikawa N."/>
        </authorList>
    </citation>
    <scope>NUCLEOTIDE SEQUENCE [LARGE SCALE GENOMIC DNA]</scope>
    <source>
        <strain evidence="6 7">NBRC 109434</strain>
    </source>
</reference>
<dbReference type="SUPFAM" id="SSF55718">
    <property type="entry name" value="SCP-like"/>
    <property type="match status" value="1"/>
</dbReference>
<dbReference type="AlphaFoldDB" id="A0A512PB24"/>
<evidence type="ECO:0000313" key="7">
    <source>
        <dbReference type="Proteomes" id="UP000321798"/>
    </source>
</evidence>
<evidence type="ECO:0000256" key="3">
    <source>
        <dbReference type="ARBA" id="ARBA00023315"/>
    </source>
</evidence>
<dbReference type="PROSITE" id="PS51186">
    <property type="entry name" value="GNAT"/>
    <property type="match status" value="1"/>
</dbReference>
<feature type="active site" description="Proton acceptor; via carboxylate" evidence="4">
    <location>
        <position position="433"/>
    </location>
</feature>
<dbReference type="Proteomes" id="UP000321798">
    <property type="component" value="Unassembled WGS sequence"/>
</dbReference>
<dbReference type="PANTHER" id="PTHR37817:SF1">
    <property type="entry name" value="N-ACETYLTRANSFERASE EIS"/>
    <property type="match status" value="1"/>
</dbReference>
<dbReference type="HAMAP" id="MF_01812">
    <property type="entry name" value="Eis"/>
    <property type="match status" value="1"/>
</dbReference>